<keyword evidence="2" id="KW-1185">Reference proteome</keyword>
<proteinExistence type="predicted"/>
<dbReference type="VEuPathDB" id="FungiDB:VP01_521g1"/>
<organism evidence="1 2">
    <name type="scientific">Puccinia sorghi</name>
    <dbReference type="NCBI Taxonomy" id="27349"/>
    <lineage>
        <taxon>Eukaryota</taxon>
        <taxon>Fungi</taxon>
        <taxon>Dikarya</taxon>
        <taxon>Basidiomycota</taxon>
        <taxon>Pucciniomycotina</taxon>
        <taxon>Pucciniomycetes</taxon>
        <taxon>Pucciniales</taxon>
        <taxon>Pucciniaceae</taxon>
        <taxon>Puccinia</taxon>
    </lineage>
</organism>
<dbReference type="AlphaFoldDB" id="A0A0L6UKL8"/>
<dbReference type="EMBL" id="LAVV01010409">
    <property type="protein sequence ID" value="KNZ49079.1"/>
    <property type="molecule type" value="Genomic_DNA"/>
</dbReference>
<name>A0A0L6UKL8_9BASI</name>
<evidence type="ECO:0000313" key="1">
    <source>
        <dbReference type="EMBL" id="KNZ49079.1"/>
    </source>
</evidence>
<dbReference type="Pfam" id="PF13650">
    <property type="entry name" value="Asp_protease_2"/>
    <property type="match status" value="1"/>
</dbReference>
<dbReference type="Proteomes" id="UP000037035">
    <property type="component" value="Unassembled WGS sequence"/>
</dbReference>
<gene>
    <name evidence="1" type="ORF">VP01_521g1</name>
</gene>
<dbReference type="SUPFAM" id="SSF50630">
    <property type="entry name" value="Acid proteases"/>
    <property type="match status" value="1"/>
</dbReference>
<dbReference type="Gene3D" id="2.40.70.10">
    <property type="entry name" value="Acid Proteases"/>
    <property type="match status" value="1"/>
</dbReference>
<reference evidence="1 2" key="1">
    <citation type="submission" date="2015-08" db="EMBL/GenBank/DDBJ databases">
        <title>Next Generation Sequencing and Analysis of the Genome of Puccinia sorghi L Schw, the Causal Agent of Maize Common Rust.</title>
        <authorList>
            <person name="Rochi L."/>
            <person name="Burguener G."/>
            <person name="Darino M."/>
            <person name="Turjanski A."/>
            <person name="Kreff E."/>
            <person name="Dieguez M.J."/>
            <person name="Sacco F."/>
        </authorList>
    </citation>
    <scope>NUCLEOTIDE SEQUENCE [LARGE SCALE GENOMIC DNA]</scope>
    <source>
        <strain evidence="1 2">RO10H11247</strain>
    </source>
</reference>
<dbReference type="OrthoDB" id="2507309at2759"/>
<dbReference type="CDD" id="cd00303">
    <property type="entry name" value="retropepsin_like"/>
    <property type="match status" value="1"/>
</dbReference>
<evidence type="ECO:0008006" key="3">
    <source>
        <dbReference type="Google" id="ProtNLM"/>
    </source>
</evidence>
<evidence type="ECO:0000313" key="2">
    <source>
        <dbReference type="Proteomes" id="UP000037035"/>
    </source>
</evidence>
<dbReference type="InterPro" id="IPR021109">
    <property type="entry name" value="Peptidase_aspartic_dom_sf"/>
</dbReference>
<comment type="caution">
    <text evidence="1">The sequence shown here is derived from an EMBL/GenBank/DDBJ whole genome shotgun (WGS) entry which is preliminary data.</text>
</comment>
<sequence length="204" mass="22835">MTCLLPHWTLDEELSLLRAERYVACKPPQCIIIAQCIIIDLFHNGKHLSGIIDTGSEINLISEEMASTIGIPRHPLARPTRISLVLHSNTVAPILIQEFCTASLVHKVSGLCFEDVQLVGPVAGSHDIILGIPFLSFFGFSVSCHRVRMKSPFHLNIFVVTPQVALFKFSAPEMEIQLLFLRKRSHQMLAQILTRVRRLNVACC</sequence>
<protein>
    <recommendedName>
        <fullName evidence="3">Peptidase A2 domain-containing protein</fullName>
    </recommendedName>
</protein>
<accession>A0A0L6UKL8</accession>